<feature type="compositionally biased region" description="Acidic residues" evidence="1">
    <location>
        <begin position="106"/>
        <end position="121"/>
    </location>
</feature>
<dbReference type="OrthoDB" id="10569045at2759"/>
<dbReference type="AlphaFoldDB" id="W7TSL3"/>
<gene>
    <name evidence="2" type="ORF">Naga_101144g2</name>
</gene>
<dbReference type="Proteomes" id="UP000019335">
    <property type="component" value="Chromosome 8"/>
</dbReference>
<dbReference type="EMBL" id="AZIL01000632">
    <property type="protein sequence ID" value="EWM26503.1"/>
    <property type="molecule type" value="Genomic_DNA"/>
</dbReference>
<organism evidence="2 3">
    <name type="scientific">Nannochloropsis gaditana</name>
    <dbReference type="NCBI Taxonomy" id="72520"/>
    <lineage>
        <taxon>Eukaryota</taxon>
        <taxon>Sar</taxon>
        <taxon>Stramenopiles</taxon>
        <taxon>Ochrophyta</taxon>
        <taxon>Eustigmatophyceae</taxon>
        <taxon>Eustigmatales</taxon>
        <taxon>Monodopsidaceae</taxon>
        <taxon>Nannochloropsis</taxon>
    </lineage>
</organism>
<comment type="caution">
    <text evidence="2">The sequence shown here is derived from an EMBL/GenBank/DDBJ whole genome shotgun (WGS) entry which is preliminary data.</text>
</comment>
<reference evidence="2 3" key="1">
    <citation type="journal article" date="2014" name="Mol. Plant">
        <title>Chromosome Scale Genome Assembly and Transcriptome Profiling of Nannochloropsis gaditana in Nitrogen Depletion.</title>
        <authorList>
            <person name="Corteggiani Carpinelli E."/>
            <person name="Telatin A."/>
            <person name="Vitulo N."/>
            <person name="Forcato C."/>
            <person name="D'Angelo M."/>
            <person name="Schiavon R."/>
            <person name="Vezzi A."/>
            <person name="Giacometti G.M."/>
            <person name="Morosinotto T."/>
            <person name="Valle G."/>
        </authorList>
    </citation>
    <scope>NUCLEOTIDE SEQUENCE [LARGE SCALE GENOMIC DNA]</scope>
    <source>
        <strain evidence="2 3">B-31</strain>
    </source>
</reference>
<proteinExistence type="predicted"/>
<evidence type="ECO:0000313" key="2">
    <source>
        <dbReference type="EMBL" id="EWM26503.1"/>
    </source>
</evidence>
<feature type="compositionally biased region" description="Polar residues" evidence="1">
    <location>
        <begin position="21"/>
        <end position="44"/>
    </location>
</feature>
<sequence length="133" mass="14095">MLPSSTTTSSSGKYEDRIGNDTETSSTRELTIQNSNSSNSLDQTTSRLSSPSASTSSSVSGASLGWKLDWEHRYGVATVDLGLALPLVFPSPSPAPPAHDARAEAIADDQEEDDRGMEDPETTPPVQTLACRP</sequence>
<feature type="region of interest" description="Disordered" evidence="1">
    <location>
        <begin position="89"/>
        <end position="133"/>
    </location>
</feature>
<feature type="compositionally biased region" description="Polar residues" evidence="1">
    <location>
        <begin position="1"/>
        <end position="12"/>
    </location>
</feature>
<keyword evidence="3" id="KW-1185">Reference proteome</keyword>
<feature type="compositionally biased region" description="Low complexity" evidence="1">
    <location>
        <begin position="45"/>
        <end position="62"/>
    </location>
</feature>
<protein>
    <submittedName>
        <fullName evidence="2">Uncharacterized protein</fullName>
    </submittedName>
</protein>
<evidence type="ECO:0000313" key="3">
    <source>
        <dbReference type="Proteomes" id="UP000019335"/>
    </source>
</evidence>
<feature type="region of interest" description="Disordered" evidence="1">
    <location>
        <begin position="1"/>
        <end position="62"/>
    </location>
</feature>
<evidence type="ECO:0000256" key="1">
    <source>
        <dbReference type="SAM" id="MobiDB-lite"/>
    </source>
</evidence>
<accession>W7TSL3</accession>
<name>W7TSL3_9STRA</name>